<dbReference type="KEGG" id="cjap:GWK36_03170"/>
<keyword evidence="1" id="KW-0808">Transferase</keyword>
<name>A0A6G7VAQ1_9GAMM</name>
<dbReference type="GO" id="GO:0032259">
    <property type="term" value="P:methylation"/>
    <property type="evidence" value="ECO:0007669"/>
    <property type="project" value="UniProtKB-KW"/>
</dbReference>
<dbReference type="Gene3D" id="3.40.50.150">
    <property type="entry name" value="Vaccinia Virus protein VP39"/>
    <property type="match status" value="1"/>
</dbReference>
<sequence length="189" mass="20471">MCSHQSLTQQAHDAIVCCLQPGDWALDATAGNGRDTLFLARQVGPSGHVWAFDVQSEALKVTEQRLRGAGCAETVSLIQASHDRMLEYLPAATLGQIKAIQFNLGYRPGGDKRLITRPQTTLPALTAACRLLHPEGLLSLLVYRGHPGGMEEYQAILAWLDGAGLGIKQINICAQQAPVLFLLRHSSPH</sequence>
<keyword evidence="1" id="KW-0489">Methyltransferase</keyword>
<evidence type="ECO:0000313" key="1">
    <source>
        <dbReference type="EMBL" id="QIK37153.1"/>
    </source>
</evidence>
<reference evidence="2" key="1">
    <citation type="submission" date="2020-01" db="EMBL/GenBank/DDBJ databases">
        <title>Caldichromatium gen. nov., sp. nov., a thermophilic purple sulfur bacterium member of the family Chromatiaceae isolated from Nakabusa hot spring, Japan.</title>
        <authorList>
            <person name="Saini M.K."/>
            <person name="Hanada S."/>
            <person name="Tank M."/>
        </authorList>
    </citation>
    <scope>NUCLEOTIDE SEQUENCE [LARGE SCALE GENOMIC DNA]</scope>
    <source>
        <strain evidence="2">No.7</strain>
    </source>
</reference>
<dbReference type="SUPFAM" id="SSF53335">
    <property type="entry name" value="S-adenosyl-L-methionine-dependent methyltransferases"/>
    <property type="match status" value="1"/>
</dbReference>
<dbReference type="InterPro" id="IPR010719">
    <property type="entry name" value="MnmM_MeTrfase"/>
</dbReference>
<gene>
    <name evidence="1" type="ORF">GWK36_03170</name>
</gene>
<keyword evidence="2" id="KW-1185">Reference proteome</keyword>
<dbReference type="InterPro" id="IPR029063">
    <property type="entry name" value="SAM-dependent_MTases_sf"/>
</dbReference>
<dbReference type="PANTHER" id="PTHR35276:SF1">
    <property type="entry name" value="TRNA (MNM(5)S(2)U34)-METHYLTRANSFERASE, CHLOROPLASTIC"/>
    <property type="match status" value="1"/>
</dbReference>
<dbReference type="PANTHER" id="PTHR35276">
    <property type="entry name" value="S-ADENOSYL-L-METHIONINE-DEPENDENT METHYLTRANSFERASES SUPERFAMILY PROTEIN"/>
    <property type="match status" value="1"/>
</dbReference>
<dbReference type="GO" id="GO:0008168">
    <property type="term" value="F:methyltransferase activity"/>
    <property type="evidence" value="ECO:0007669"/>
    <property type="project" value="UniProtKB-KW"/>
</dbReference>
<dbReference type="Proteomes" id="UP000502699">
    <property type="component" value="Chromosome"/>
</dbReference>
<dbReference type="Pfam" id="PF06962">
    <property type="entry name" value="rRNA_methylase"/>
    <property type="match status" value="1"/>
</dbReference>
<dbReference type="EMBL" id="CP048029">
    <property type="protein sequence ID" value="QIK37153.1"/>
    <property type="molecule type" value="Genomic_DNA"/>
</dbReference>
<organism evidence="1 2">
    <name type="scientific">Caldichromatium japonicum</name>
    <dbReference type="NCBI Taxonomy" id="2699430"/>
    <lineage>
        <taxon>Bacteria</taxon>
        <taxon>Pseudomonadati</taxon>
        <taxon>Pseudomonadota</taxon>
        <taxon>Gammaproteobacteria</taxon>
        <taxon>Chromatiales</taxon>
        <taxon>Chromatiaceae</taxon>
        <taxon>Caldichromatium</taxon>
    </lineage>
</organism>
<dbReference type="RefSeq" id="WP_166269925.1">
    <property type="nucleotide sequence ID" value="NZ_CP048029.1"/>
</dbReference>
<protein>
    <submittedName>
        <fullName evidence="1">Methyltransferase domain-containing protein</fullName>
    </submittedName>
</protein>
<accession>A0A6G7VAQ1</accession>
<evidence type="ECO:0000313" key="2">
    <source>
        <dbReference type="Proteomes" id="UP000502699"/>
    </source>
</evidence>
<proteinExistence type="predicted"/>
<dbReference type="AlphaFoldDB" id="A0A6G7VAQ1"/>